<dbReference type="EMBL" id="LVVZ01000004">
    <property type="protein sequence ID" value="OKL45737.1"/>
    <property type="molecule type" value="Genomic_DNA"/>
</dbReference>
<reference evidence="1 2" key="1">
    <citation type="submission" date="2016-03" db="EMBL/GenBank/DDBJ databases">
        <title>Genome sequence of Nesiotobacter sp. nov., a moderately halophilic alphaproteobacterium isolated from the Yellow Sea, China.</title>
        <authorList>
            <person name="Zhang G."/>
            <person name="Zhang R."/>
        </authorList>
    </citation>
    <scope>NUCLEOTIDE SEQUENCE [LARGE SCALE GENOMIC DNA]</scope>
    <source>
        <strain evidence="1 2">WB1-6</strain>
    </source>
</reference>
<comment type="caution">
    <text evidence="1">The sequence shown here is derived from an EMBL/GenBank/DDBJ whole genome shotgun (WGS) entry which is preliminary data.</text>
</comment>
<name>A0A1U7JLZ0_9HYPH</name>
<accession>A0A1U7JLZ0</accession>
<sequence>MPDLIRHSEQHGTENAAAALLDPGSKAGVTVECAVRFLVSFTLDETWLYYLRHLAQPSDVMPNLIRHPEQHGTEDAAAALLDPGSEAGMTGECVVRALRPHH</sequence>
<dbReference type="Proteomes" id="UP000185783">
    <property type="component" value="Unassembled WGS sequence"/>
</dbReference>
<dbReference type="AlphaFoldDB" id="A0A1U7JLZ0"/>
<proteinExistence type="predicted"/>
<evidence type="ECO:0000313" key="2">
    <source>
        <dbReference type="Proteomes" id="UP000185783"/>
    </source>
</evidence>
<evidence type="ECO:0000313" key="1">
    <source>
        <dbReference type="EMBL" id="OKL45737.1"/>
    </source>
</evidence>
<keyword evidence="2" id="KW-1185">Reference proteome</keyword>
<gene>
    <name evidence="1" type="ORF">A3843_02040</name>
</gene>
<protein>
    <submittedName>
        <fullName evidence="1">Uncharacterized protein</fullName>
    </submittedName>
</protein>
<organism evidence="1 2">
    <name type="scientific">Pseudovibrio exalbescens</name>
    <dbReference type="NCBI Taxonomy" id="197461"/>
    <lineage>
        <taxon>Bacteria</taxon>
        <taxon>Pseudomonadati</taxon>
        <taxon>Pseudomonadota</taxon>
        <taxon>Alphaproteobacteria</taxon>
        <taxon>Hyphomicrobiales</taxon>
        <taxon>Stappiaceae</taxon>
        <taxon>Pseudovibrio</taxon>
    </lineage>
</organism>